<accession>A0A4Y8WQ03</accession>
<dbReference type="OrthoDB" id="9803231at2"/>
<protein>
    <submittedName>
        <fullName evidence="1">Uncharacterized protein</fullName>
    </submittedName>
</protein>
<sequence length="79" mass="9205">MKQKEIAELINVSPSTVCRELKRNETKTGRYNHVYAQVLANENIARSARNKKTPEWIKRLAIRRLSEETMVPYAGFWVA</sequence>
<evidence type="ECO:0000313" key="1">
    <source>
        <dbReference type="EMBL" id="TFH95178.1"/>
    </source>
</evidence>
<dbReference type="AlphaFoldDB" id="A0A4Y8WQ03"/>
<dbReference type="STRING" id="1122973.GCA_000379925_00866"/>
<dbReference type="Proteomes" id="UP000297225">
    <property type="component" value="Unassembled WGS sequence"/>
</dbReference>
<reference evidence="1 2" key="1">
    <citation type="submission" date="2019-03" db="EMBL/GenBank/DDBJ databases">
        <title>Porphyromonas levii Isolated from the Uterus of Dairy Cows.</title>
        <authorList>
            <person name="Francis A.M."/>
        </authorList>
    </citation>
    <scope>NUCLEOTIDE SEQUENCE [LARGE SCALE GENOMIC DNA]</scope>
    <source>
        <strain evidence="1 2">AF5678</strain>
    </source>
</reference>
<organism evidence="1 2">
    <name type="scientific">Porphyromonas levii</name>
    <dbReference type="NCBI Taxonomy" id="28114"/>
    <lineage>
        <taxon>Bacteria</taxon>
        <taxon>Pseudomonadati</taxon>
        <taxon>Bacteroidota</taxon>
        <taxon>Bacteroidia</taxon>
        <taxon>Bacteroidales</taxon>
        <taxon>Porphyromonadaceae</taxon>
        <taxon>Porphyromonas</taxon>
    </lineage>
</organism>
<proteinExistence type="predicted"/>
<dbReference type="EMBL" id="SPNC01000062">
    <property type="protein sequence ID" value="TFH95178.1"/>
    <property type="molecule type" value="Genomic_DNA"/>
</dbReference>
<evidence type="ECO:0000313" key="2">
    <source>
        <dbReference type="Proteomes" id="UP000297225"/>
    </source>
</evidence>
<name>A0A4Y8WQ03_9PORP</name>
<keyword evidence="2" id="KW-1185">Reference proteome</keyword>
<comment type="caution">
    <text evidence="1">The sequence shown here is derived from an EMBL/GenBank/DDBJ whole genome shotgun (WGS) entry which is preliminary data.</text>
</comment>
<gene>
    <name evidence="1" type="ORF">E4P47_05125</name>
</gene>